<gene>
    <name evidence="4" type="ORF">AYI69_g7313</name>
</gene>
<dbReference type="GO" id="GO:0003677">
    <property type="term" value="F:DNA binding"/>
    <property type="evidence" value="ECO:0007669"/>
    <property type="project" value="UniProtKB-UniRule"/>
</dbReference>
<feature type="DNA-binding region" description="HMG box" evidence="1">
    <location>
        <begin position="89"/>
        <end position="144"/>
    </location>
</feature>
<keyword evidence="1" id="KW-0539">Nucleus</keyword>
<proteinExistence type="predicted"/>
<feature type="region of interest" description="Disordered" evidence="2">
    <location>
        <begin position="170"/>
        <end position="189"/>
    </location>
</feature>
<dbReference type="PROSITE" id="PS50118">
    <property type="entry name" value="HMG_BOX_2"/>
    <property type="match status" value="1"/>
</dbReference>
<dbReference type="SUPFAM" id="SSF47095">
    <property type="entry name" value="HMG-box"/>
    <property type="match status" value="1"/>
</dbReference>
<evidence type="ECO:0000313" key="5">
    <source>
        <dbReference type="Proteomes" id="UP000187429"/>
    </source>
</evidence>
<feature type="region of interest" description="Disordered" evidence="2">
    <location>
        <begin position="59"/>
        <end position="88"/>
    </location>
</feature>
<feature type="compositionally biased region" description="Basic residues" evidence="2">
    <location>
        <begin position="173"/>
        <end position="182"/>
    </location>
</feature>
<dbReference type="EMBL" id="LSSM01003479">
    <property type="protein sequence ID" value="OMJ17757.1"/>
    <property type="molecule type" value="Genomic_DNA"/>
</dbReference>
<dbReference type="Pfam" id="PF00505">
    <property type="entry name" value="HMG_box"/>
    <property type="match status" value="1"/>
</dbReference>
<evidence type="ECO:0000256" key="2">
    <source>
        <dbReference type="SAM" id="MobiDB-lite"/>
    </source>
</evidence>
<dbReference type="OrthoDB" id="6247875at2759"/>
<dbReference type="InterPro" id="IPR036910">
    <property type="entry name" value="HMG_box_dom_sf"/>
</dbReference>
<feature type="non-terminal residue" evidence="4">
    <location>
        <position position="322"/>
    </location>
</feature>
<dbReference type="AlphaFoldDB" id="A0A1R1XSX3"/>
<feature type="domain" description="HMG box" evidence="3">
    <location>
        <begin position="89"/>
        <end position="144"/>
    </location>
</feature>
<evidence type="ECO:0000259" key="3">
    <source>
        <dbReference type="PROSITE" id="PS50118"/>
    </source>
</evidence>
<keyword evidence="5" id="KW-1185">Reference proteome</keyword>
<sequence>MIGQLLGDNTVKEIDPVEIVDDRGVSYIQKIPGHYMLIVSDKVHKDLIVTRLNPKNLKKRVSGNKAETTAKRVSKEGSSSRSKNLNGGVSRTNNSFIMYRIDKKRDIVMRNPMINQKVVSKICADMWRSESSEVRQMYRNRQKEFESKTSNPYYCQFDMFQASINNENWSKSKTGRSSKSKKSGSVPPSYLHSFSSAATPATLKKRKYAKIEIESCSTLSGNETSTPITPAIRNYAHNAAVVTSATPDPDSLIIDETMIRKSNDLASCADAENPCDVYSSYLSDSDTLSLKNSPLSVMKSMLESDTKCVEFPPLTQNQLDQN</sequence>
<dbReference type="InterPro" id="IPR009071">
    <property type="entry name" value="HMG_box_dom"/>
</dbReference>
<reference evidence="5" key="1">
    <citation type="submission" date="2017-01" db="EMBL/GenBank/DDBJ databases">
        <authorList>
            <person name="Wang Y."/>
            <person name="White M."/>
            <person name="Kvist S."/>
            <person name="Moncalvo J.-M."/>
        </authorList>
    </citation>
    <scope>NUCLEOTIDE SEQUENCE [LARGE SCALE GENOMIC DNA]</scope>
    <source>
        <strain evidence="5">ID-206-W2</strain>
    </source>
</reference>
<name>A0A1R1XSX3_9FUNG</name>
<dbReference type="Gene3D" id="1.10.30.10">
    <property type="entry name" value="High mobility group box domain"/>
    <property type="match status" value="1"/>
</dbReference>
<protein>
    <submittedName>
        <fullName evidence="4">Silenced mating-type M-specific polypeptide Mc</fullName>
    </submittedName>
</protein>
<accession>A0A1R1XSX3</accession>
<dbReference type="GO" id="GO:0005634">
    <property type="term" value="C:nucleus"/>
    <property type="evidence" value="ECO:0007669"/>
    <property type="project" value="UniProtKB-UniRule"/>
</dbReference>
<evidence type="ECO:0000313" key="4">
    <source>
        <dbReference type="EMBL" id="OMJ17757.1"/>
    </source>
</evidence>
<keyword evidence="1" id="KW-0238">DNA-binding</keyword>
<dbReference type="SMART" id="SM00398">
    <property type="entry name" value="HMG"/>
    <property type="match status" value="1"/>
</dbReference>
<evidence type="ECO:0000256" key="1">
    <source>
        <dbReference type="PROSITE-ProRule" id="PRU00267"/>
    </source>
</evidence>
<dbReference type="Proteomes" id="UP000187429">
    <property type="component" value="Unassembled WGS sequence"/>
</dbReference>
<feature type="compositionally biased region" description="Polar residues" evidence="2">
    <location>
        <begin position="76"/>
        <end position="88"/>
    </location>
</feature>
<organism evidence="4 5">
    <name type="scientific">Smittium culicis</name>
    <dbReference type="NCBI Taxonomy" id="133412"/>
    <lineage>
        <taxon>Eukaryota</taxon>
        <taxon>Fungi</taxon>
        <taxon>Fungi incertae sedis</taxon>
        <taxon>Zoopagomycota</taxon>
        <taxon>Kickxellomycotina</taxon>
        <taxon>Harpellomycetes</taxon>
        <taxon>Harpellales</taxon>
        <taxon>Legeriomycetaceae</taxon>
        <taxon>Smittium</taxon>
    </lineage>
</organism>
<comment type="caution">
    <text evidence="4">The sequence shown here is derived from an EMBL/GenBank/DDBJ whole genome shotgun (WGS) entry which is preliminary data.</text>
</comment>